<gene>
    <name evidence="1" type="ORF">HPB50_010398</name>
</gene>
<keyword evidence="2" id="KW-1185">Reference proteome</keyword>
<dbReference type="Proteomes" id="UP000821845">
    <property type="component" value="Chromosome 5"/>
</dbReference>
<sequence length="241" mass="27193">MPVATKSLHVANSFEDLLKLVDGDTVTLKDKYFKGKNLRMLCTSAKKVLETADLCKNEGDEEKSFFLYMRYFSMVDYIRKHKDYKKAKDTYDQLIMLDQCARVMDTLEQQKKSLQKRYAILKDAREAEAKERKAEEAAAELMHKPAPPPQPPEPASSPPSSGGSDISLTKIPAVPDVIKPVTTQLSSFKLLDMLQDRDTKLLIMDARPRQDFLDSHLKSSDCVNIPEEVLKPGYDTAASAF</sequence>
<protein>
    <submittedName>
        <fullName evidence="1">Uncharacterized protein</fullName>
    </submittedName>
</protein>
<comment type="caution">
    <text evidence="1">The sequence shown here is derived from an EMBL/GenBank/DDBJ whole genome shotgun (WGS) entry which is preliminary data.</text>
</comment>
<evidence type="ECO:0000313" key="1">
    <source>
        <dbReference type="EMBL" id="KAH6930136.1"/>
    </source>
</evidence>
<name>A0ACB7S5D1_HYAAI</name>
<dbReference type="EMBL" id="CM023485">
    <property type="protein sequence ID" value="KAH6930136.1"/>
    <property type="molecule type" value="Genomic_DNA"/>
</dbReference>
<organism evidence="1 2">
    <name type="scientific">Hyalomma asiaticum</name>
    <name type="common">Tick</name>
    <dbReference type="NCBI Taxonomy" id="266040"/>
    <lineage>
        <taxon>Eukaryota</taxon>
        <taxon>Metazoa</taxon>
        <taxon>Ecdysozoa</taxon>
        <taxon>Arthropoda</taxon>
        <taxon>Chelicerata</taxon>
        <taxon>Arachnida</taxon>
        <taxon>Acari</taxon>
        <taxon>Parasitiformes</taxon>
        <taxon>Ixodida</taxon>
        <taxon>Ixodoidea</taxon>
        <taxon>Ixodidae</taxon>
        <taxon>Hyalomminae</taxon>
        <taxon>Hyalomma</taxon>
    </lineage>
</organism>
<proteinExistence type="predicted"/>
<evidence type="ECO:0000313" key="2">
    <source>
        <dbReference type="Proteomes" id="UP000821845"/>
    </source>
</evidence>
<accession>A0ACB7S5D1</accession>
<reference evidence="1" key="1">
    <citation type="submission" date="2020-05" db="EMBL/GenBank/DDBJ databases">
        <title>Large-scale comparative analyses of tick genomes elucidate their genetic diversity and vector capacities.</title>
        <authorList>
            <person name="Jia N."/>
            <person name="Wang J."/>
            <person name="Shi W."/>
            <person name="Du L."/>
            <person name="Sun Y."/>
            <person name="Zhan W."/>
            <person name="Jiang J."/>
            <person name="Wang Q."/>
            <person name="Zhang B."/>
            <person name="Ji P."/>
            <person name="Sakyi L.B."/>
            <person name="Cui X."/>
            <person name="Yuan T."/>
            <person name="Jiang B."/>
            <person name="Yang W."/>
            <person name="Lam T.T.-Y."/>
            <person name="Chang Q."/>
            <person name="Ding S."/>
            <person name="Wang X."/>
            <person name="Zhu J."/>
            <person name="Ruan X."/>
            <person name="Zhao L."/>
            <person name="Wei J."/>
            <person name="Que T."/>
            <person name="Du C."/>
            <person name="Cheng J."/>
            <person name="Dai P."/>
            <person name="Han X."/>
            <person name="Huang E."/>
            <person name="Gao Y."/>
            <person name="Liu J."/>
            <person name="Shao H."/>
            <person name="Ye R."/>
            <person name="Li L."/>
            <person name="Wei W."/>
            <person name="Wang X."/>
            <person name="Wang C."/>
            <person name="Yang T."/>
            <person name="Huo Q."/>
            <person name="Li W."/>
            <person name="Guo W."/>
            <person name="Chen H."/>
            <person name="Zhou L."/>
            <person name="Ni X."/>
            <person name="Tian J."/>
            <person name="Zhou Y."/>
            <person name="Sheng Y."/>
            <person name="Liu T."/>
            <person name="Pan Y."/>
            <person name="Xia L."/>
            <person name="Li J."/>
            <person name="Zhao F."/>
            <person name="Cao W."/>
        </authorList>
    </citation>
    <scope>NUCLEOTIDE SEQUENCE</scope>
    <source>
        <strain evidence="1">Hyas-2018</strain>
    </source>
</reference>